<gene>
    <name evidence="2" type="ORF">HND93_18905</name>
</gene>
<evidence type="ECO:0000256" key="1">
    <source>
        <dbReference type="SAM" id="Phobius"/>
    </source>
</evidence>
<protein>
    <submittedName>
        <fullName evidence="2">Uncharacterized protein</fullName>
    </submittedName>
</protein>
<keyword evidence="3" id="KW-1185">Reference proteome</keyword>
<evidence type="ECO:0000313" key="2">
    <source>
        <dbReference type="EMBL" id="NYZ21789.1"/>
    </source>
</evidence>
<reference evidence="2 3" key="1">
    <citation type="submission" date="2020-05" db="EMBL/GenBank/DDBJ databases">
        <title>Azospirillum oleiclasticum sp. nov, a nitrogen-fixing and heavy crude oil-emulsifying bacterium isolated from the crude oil of Yumen Oilfield.</title>
        <authorList>
            <person name="Wu D."/>
            <person name="Cai M."/>
            <person name="Zhang X."/>
        </authorList>
    </citation>
    <scope>NUCLEOTIDE SEQUENCE [LARGE SCALE GENOMIC DNA]</scope>
    <source>
        <strain evidence="2 3">ROY-1-1-2</strain>
    </source>
</reference>
<sequence>MSSRTIVSFGVWILLMVLIGTLTVGITMAFYAIMTVFFALLVGILMLVTRRRSEPEELV</sequence>
<keyword evidence="1" id="KW-1133">Transmembrane helix</keyword>
<accession>A0ABX2TC89</accession>
<evidence type="ECO:0000313" key="3">
    <source>
        <dbReference type="Proteomes" id="UP000584642"/>
    </source>
</evidence>
<comment type="caution">
    <text evidence="2">The sequence shown here is derived from an EMBL/GenBank/DDBJ whole genome shotgun (WGS) entry which is preliminary data.</text>
</comment>
<feature type="transmembrane region" description="Helical" evidence="1">
    <location>
        <begin position="7"/>
        <end position="24"/>
    </location>
</feature>
<dbReference type="Proteomes" id="UP000584642">
    <property type="component" value="Unassembled WGS sequence"/>
</dbReference>
<keyword evidence="1" id="KW-0472">Membrane</keyword>
<feature type="transmembrane region" description="Helical" evidence="1">
    <location>
        <begin position="30"/>
        <end position="48"/>
    </location>
</feature>
<dbReference type="EMBL" id="JABFDB010000013">
    <property type="protein sequence ID" value="NYZ21789.1"/>
    <property type="molecule type" value="Genomic_DNA"/>
</dbReference>
<keyword evidence="1" id="KW-0812">Transmembrane</keyword>
<organism evidence="2 3">
    <name type="scientific">Azospirillum oleiclasticum</name>
    <dbReference type="NCBI Taxonomy" id="2735135"/>
    <lineage>
        <taxon>Bacteria</taxon>
        <taxon>Pseudomonadati</taxon>
        <taxon>Pseudomonadota</taxon>
        <taxon>Alphaproteobacteria</taxon>
        <taxon>Rhodospirillales</taxon>
        <taxon>Azospirillaceae</taxon>
        <taxon>Azospirillum</taxon>
    </lineage>
</organism>
<name>A0ABX2TC89_9PROT</name>
<proteinExistence type="predicted"/>